<comment type="caution">
    <text evidence="3">The sequence shown here is derived from an EMBL/GenBank/DDBJ whole genome shotgun (WGS) entry which is preliminary data.</text>
</comment>
<dbReference type="EMBL" id="JBEFKJ010000013">
    <property type="protein sequence ID" value="KAL2042671.1"/>
    <property type="molecule type" value="Genomic_DNA"/>
</dbReference>
<dbReference type="InterPro" id="IPR000504">
    <property type="entry name" value="RRM_dom"/>
</dbReference>
<feature type="compositionally biased region" description="Basic and acidic residues" evidence="1">
    <location>
        <begin position="74"/>
        <end position="85"/>
    </location>
</feature>
<gene>
    <name evidence="3" type="ORF">N7G274_004430</name>
</gene>
<feature type="region of interest" description="Disordered" evidence="1">
    <location>
        <begin position="338"/>
        <end position="401"/>
    </location>
</feature>
<feature type="compositionally biased region" description="Polar residues" evidence="1">
    <location>
        <begin position="544"/>
        <end position="553"/>
    </location>
</feature>
<accession>A0ABR4AB47</accession>
<sequence>MVNKLPAGPSGRRSWSPVATQTNAVDTEPITAAGASGPSNSHRQVLSHSGLNPEAPVFRSFQPQTPRISNRFRPRAEDAEHEDFHYFPPNDPELLQNEPYHSPPSHTSWSPHPTPSQGSPIADSPPSTMCPTPTPPQYYRRFPPQTGPNHQPVAYPYTLFGTPAMPNSHLPGFEDTGADLRAAAQYHRAPESDTTRQNAVNQSSSARDYLVPGFNSMAESTENQSHLGREYVVPGVNTMARDASFQSSTEESMYSSIYPSGGVPVSETNNSTPIMPQHQTHDFSQLASNQRVRDWNNSVFDDRWVRSPADIYHSDGRPYSASTAESRRQAVLNYGERPAFQRATYQPLSQHKRDGKNTRAESSAQEPLDFLPSMRYDPGKERGSTRNIDQNSNAYLGYPEPRHSTGKGLDGALETYSAYTALMPSVEERRKERERVVPTPPEAARMAACVRELDKLSEFIPLHITEPTVVYRYLCEHVFHESLPTPIRGPEGDRLTKHDGKLITLRALREQLLADMDDLVAYVLSPAGEDFRLRAKERLAVSSAEGTDSLTSARSDDYLPSQPSDEQIASGKDHNSNRTHLQPQGETSFAMSMPVNQRHDLKPKPTMQETVTQQNIYVDRYASLDKHHQGRFGETGPTQKAHVERVRARTVSETQRHRIDTPSVVASKIPTTSEHTIPRANRCGATSSANTMQERTSPPNLTNESHAEAEPGQIGPHPFLPFSVPAQYQYGAYPGMVFTAPGYHGQMPQIQQPWPQQHWAIQQQAAPFQHSAFAANQPMTYGYPVWQPTFSQPIPGYSASPHSLTAQSGYIPPPMPFGLNTVDPLNVQTRELPSTITQNTEWQNRYGPQPSVVPDVPVLPYRPGSDIMFPRSTGTASVRYQNLTREDPPSRHVATAEENVPFAENARNCQPGKWGVVKIGNIPYDLTKAALLNFLGPHAKIITADLGPAVHIIMDRSTGKTMDCFVEFFSTPDANACVNSFNLRPIGQNRIGDRVVDIMLSSQDELMRELFPKAKNVTWVGAKPVIHKPVKGEMFNTGFKAFVSSEELGCLVRHAEQPHRSNYTQRSPQRTYEALISLVAKFPWASVDNYTLATRTQIFQATRQMLHILSINIRKSFVAPVTAFSSLSMHGNGQLSQGGMPLLTEQLLKELLMAGLNAPGFSEKQRWELFEMSDYAKCQFRVSPLLQHWPFEALGRKPHMEDDVIEFYSGIISSSPITAHPNPDASFGSLHTVTENIDLDSQTMGKVGEMEKKMLFAMVEAYITGDMGGEMDDVWAWSRGGPTTEDE</sequence>
<dbReference type="CDD" id="cd00590">
    <property type="entry name" value="RRM_SF"/>
    <property type="match status" value="1"/>
</dbReference>
<evidence type="ECO:0000313" key="3">
    <source>
        <dbReference type="EMBL" id="KAL2042671.1"/>
    </source>
</evidence>
<keyword evidence="4" id="KW-1185">Reference proteome</keyword>
<protein>
    <recommendedName>
        <fullName evidence="2">RRM domain-containing protein</fullName>
    </recommendedName>
</protein>
<organism evidence="3 4">
    <name type="scientific">Stereocaulon virgatum</name>
    <dbReference type="NCBI Taxonomy" id="373712"/>
    <lineage>
        <taxon>Eukaryota</taxon>
        <taxon>Fungi</taxon>
        <taxon>Dikarya</taxon>
        <taxon>Ascomycota</taxon>
        <taxon>Pezizomycotina</taxon>
        <taxon>Lecanoromycetes</taxon>
        <taxon>OSLEUM clade</taxon>
        <taxon>Lecanoromycetidae</taxon>
        <taxon>Lecanorales</taxon>
        <taxon>Lecanorineae</taxon>
        <taxon>Stereocaulaceae</taxon>
        <taxon>Stereocaulon</taxon>
    </lineage>
</organism>
<feature type="compositionally biased region" description="Polar residues" evidence="1">
    <location>
        <begin position="684"/>
        <end position="704"/>
    </location>
</feature>
<dbReference type="Pfam" id="PF00076">
    <property type="entry name" value="RRM_1"/>
    <property type="match status" value="1"/>
</dbReference>
<proteinExistence type="predicted"/>
<dbReference type="Proteomes" id="UP001590950">
    <property type="component" value="Unassembled WGS sequence"/>
</dbReference>
<feature type="region of interest" description="Disordered" evidence="1">
    <location>
        <begin position="542"/>
        <end position="582"/>
    </location>
</feature>
<dbReference type="Gene3D" id="3.30.70.330">
    <property type="match status" value="1"/>
</dbReference>
<feature type="domain" description="RRM" evidence="2">
    <location>
        <begin position="916"/>
        <end position="999"/>
    </location>
</feature>
<name>A0ABR4AB47_9LECA</name>
<feature type="compositionally biased region" description="Polar residues" evidence="1">
    <location>
        <begin position="385"/>
        <end position="394"/>
    </location>
</feature>
<feature type="region of interest" description="Disordered" evidence="1">
    <location>
        <begin position="1"/>
        <end position="150"/>
    </location>
</feature>
<dbReference type="InterPro" id="IPR035979">
    <property type="entry name" value="RBD_domain_sf"/>
</dbReference>
<dbReference type="SUPFAM" id="SSF54928">
    <property type="entry name" value="RNA-binding domain, RBD"/>
    <property type="match status" value="1"/>
</dbReference>
<dbReference type="SMART" id="SM00360">
    <property type="entry name" value="RRM"/>
    <property type="match status" value="1"/>
</dbReference>
<evidence type="ECO:0000313" key="4">
    <source>
        <dbReference type="Proteomes" id="UP001590950"/>
    </source>
</evidence>
<feature type="region of interest" description="Disordered" evidence="1">
    <location>
        <begin position="678"/>
        <end position="717"/>
    </location>
</feature>
<dbReference type="InterPro" id="IPR012677">
    <property type="entry name" value="Nucleotide-bd_a/b_plait_sf"/>
</dbReference>
<feature type="compositionally biased region" description="Polar residues" evidence="1">
    <location>
        <begin position="37"/>
        <end position="50"/>
    </location>
</feature>
<evidence type="ECO:0000259" key="2">
    <source>
        <dbReference type="SMART" id="SM00360"/>
    </source>
</evidence>
<evidence type="ECO:0000256" key="1">
    <source>
        <dbReference type="SAM" id="MobiDB-lite"/>
    </source>
</evidence>
<reference evidence="3 4" key="1">
    <citation type="submission" date="2024-09" db="EMBL/GenBank/DDBJ databases">
        <title>Rethinking Asexuality: The Enigmatic Case of Functional Sexual Genes in Lepraria (Stereocaulaceae).</title>
        <authorList>
            <person name="Doellman M."/>
            <person name="Sun Y."/>
            <person name="Barcenas-Pena A."/>
            <person name="Lumbsch H.T."/>
            <person name="Grewe F."/>
        </authorList>
    </citation>
    <scope>NUCLEOTIDE SEQUENCE [LARGE SCALE GENOMIC DNA]</scope>
    <source>
        <strain evidence="3 4">Mercado 3170</strain>
    </source>
</reference>